<dbReference type="Pfam" id="PF20484">
    <property type="entry name" value="DUF6723"/>
    <property type="match status" value="1"/>
</dbReference>
<proteinExistence type="predicted"/>
<sequence>MRSQSNRPKLLLFPTKAYVPPSPGLTPDDFAIYASHRRGAAAEYYGTLKVVRKTDGRLLYPFEGAPTIGPFSSRARATEAAEQLGVTIVMGDIARPEI</sequence>
<dbReference type="Proteomes" id="UP000027466">
    <property type="component" value="Unassembled WGS sequence"/>
</dbReference>
<organism evidence="1 2">
    <name type="scientific">Caballeronia glathei</name>
    <dbReference type="NCBI Taxonomy" id="60547"/>
    <lineage>
        <taxon>Bacteria</taxon>
        <taxon>Pseudomonadati</taxon>
        <taxon>Pseudomonadota</taxon>
        <taxon>Betaproteobacteria</taxon>
        <taxon>Burkholderiales</taxon>
        <taxon>Burkholderiaceae</taxon>
        <taxon>Caballeronia</taxon>
    </lineage>
</organism>
<dbReference type="InterPro" id="IPR046569">
    <property type="entry name" value="DUF6723"/>
</dbReference>
<keyword evidence="2" id="KW-1185">Reference proteome</keyword>
<dbReference type="RefSeq" id="WP_051673106.1">
    <property type="nucleotide sequence ID" value="NZ_CADFFX010000066.1"/>
</dbReference>
<comment type="caution">
    <text evidence="1">The sequence shown here is derived from an EMBL/GenBank/DDBJ whole genome shotgun (WGS) entry which is preliminary data.</text>
</comment>
<gene>
    <name evidence="1" type="ORF">BG61_13550</name>
</gene>
<dbReference type="AlphaFoldDB" id="A0A069PJS8"/>
<protein>
    <submittedName>
        <fullName evidence="1">Uncharacterized protein</fullName>
    </submittedName>
</protein>
<evidence type="ECO:0000313" key="2">
    <source>
        <dbReference type="Proteomes" id="UP000027466"/>
    </source>
</evidence>
<reference evidence="1 2" key="1">
    <citation type="submission" date="2014-03" db="EMBL/GenBank/DDBJ databases">
        <title>Draft Genome Sequences of Four Burkholderia Strains.</title>
        <authorList>
            <person name="Liu X.Y."/>
            <person name="Li C.X."/>
            <person name="Xu J.H."/>
        </authorList>
    </citation>
    <scope>NUCLEOTIDE SEQUENCE [LARGE SCALE GENOMIC DNA]</scope>
    <source>
        <strain evidence="1 2">DSM 50014</strain>
    </source>
</reference>
<name>A0A069PJS8_9BURK</name>
<accession>A0A069PJS8</accession>
<evidence type="ECO:0000313" key="1">
    <source>
        <dbReference type="EMBL" id="KDR37581.1"/>
    </source>
</evidence>
<dbReference type="EMBL" id="JFHC01000203">
    <property type="protein sequence ID" value="KDR37581.1"/>
    <property type="molecule type" value="Genomic_DNA"/>
</dbReference>